<reference evidence="3" key="1">
    <citation type="submission" date="2017-02" db="UniProtKB">
        <authorList>
            <consortium name="WormBaseParasite"/>
        </authorList>
    </citation>
    <scope>IDENTIFICATION</scope>
</reference>
<dbReference type="AlphaFoldDB" id="A0A0N5AEJ0"/>
<proteinExistence type="predicted"/>
<dbReference type="Proteomes" id="UP000046393">
    <property type="component" value="Unplaced"/>
</dbReference>
<keyword evidence="2" id="KW-1185">Reference proteome</keyword>
<evidence type="ECO:0000313" key="2">
    <source>
        <dbReference type="Proteomes" id="UP000046393"/>
    </source>
</evidence>
<evidence type="ECO:0000313" key="3">
    <source>
        <dbReference type="WBParaSite" id="SMUV_0000264901-mRNA-1"/>
    </source>
</evidence>
<evidence type="ECO:0000256" key="1">
    <source>
        <dbReference type="SAM" id="MobiDB-lite"/>
    </source>
</evidence>
<name>A0A0N5AEJ0_9BILA</name>
<accession>A0A0N5AEJ0</accession>
<organism evidence="2 3">
    <name type="scientific">Syphacia muris</name>
    <dbReference type="NCBI Taxonomy" id="451379"/>
    <lineage>
        <taxon>Eukaryota</taxon>
        <taxon>Metazoa</taxon>
        <taxon>Ecdysozoa</taxon>
        <taxon>Nematoda</taxon>
        <taxon>Chromadorea</taxon>
        <taxon>Rhabditida</taxon>
        <taxon>Spirurina</taxon>
        <taxon>Oxyuridomorpha</taxon>
        <taxon>Oxyuroidea</taxon>
        <taxon>Oxyuridae</taxon>
        <taxon>Syphacia</taxon>
    </lineage>
</organism>
<feature type="region of interest" description="Disordered" evidence="1">
    <location>
        <begin position="51"/>
        <end position="86"/>
    </location>
</feature>
<dbReference type="WBParaSite" id="SMUV_0000264901-mRNA-1">
    <property type="protein sequence ID" value="SMUV_0000264901-mRNA-1"/>
    <property type="gene ID" value="SMUV_0000264901"/>
</dbReference>
<protein>
    <submittedName>
        <fullName evidence="3">Uncharacterized protein</fullName>
    </submittedName>
</protein>
<sequence length="134" mass="15523">MKLRDSLVNMLGEFVGLNKTPDFKLNKRSAQYIAEAVAAESQRSLELRLAHQQKQTPGFRGRISSTNSATRAKRETEVSMNPSYRRSSVPMVQCDRPFLPRFWKLRKPLSRTRKHYISTILITRNRTNTSGFQH</sequence>